<comment type="caution">
    <text evidence="2">The sequence shown here is derived from an EMBL/GenBank/DDBJ whole genome shotgun (WGS) entry which is preliminary data.</text>
</comment>
<feature type="compositionally biased region" description="Polar residues" evidence="1">
    <location>
        <begin position="94"/>
        <end position="113"/>
    </location>
</feature>
<dbReference type="RefSeq" id="XP_021882354.1">
    <property type="nucleotide sequence ID" value="XM_022030014.1"/>
</dbReference>
<dbReference type="OrthoDB" id="2431874at2759"/>
<feature type="compositionally biased region" description="Polar residues" evidence="1">
    <location>
        <begin position="10"/>
        <end position="24"/>
    </location>
</feature>
<keyword evidence="3" id="KW-1185">Reference proteome</keyword>
<accession>A0A1Y2GQL2</accession>
<dbReference type="InParanoid" id="A0A1Y2GQL2"/>
<feature type="region of interest" description="Disordered" evidence="1">
    <location>
        <begin position="1"/>
        <end position="24"/>
    </location>
</feature>
<protein>
    <recommendedName>
        <fullName evidence="4">Sld7 C-terminal domain-containing protein</fullName>
    </recommendedName>
</protein>
<dbReference type="Proteomes" id="UP000193648">
    <property type="component" value="Unassembled WGS sequence"/>
</dbReference>
<dbReference type="GeneID" id="33571857"/>
<name>A0A1Y2GQL2_9FUNG</name>
<reference evidence="2 3" key="1">
    <citation type="submission" date="2016-07" db="EMBL/GenBank/DDBJ databases">
        <title>Pervasive Adenine N6-methylation of Active Genes in Fungi.</title>
        <authorList>
            <consortium name="DOE Joint Genome Institute"/>
            <person name="Mondo S.J."/>
            <person name="Dannebaum R.O."/>
            <person name="Kuo R.C."/>
            <person name="Labutti K."/>
            <person name="Haridas S."/>
            <person name="Kuo A."/>
            <person name="Salamov A."/>
            <person name="Ahrendt S.R."/>
            <person name="Lipzen A."/>
            <person name="Sullivan W."/>
            <person name="Andreopoulos W.B."/>
            <person name="Clum A."/>
            <person name="Lindquist E."/>
            <person name="Daum C."/>
            <person name="Ramamoorthy G.K."/>
            <person name="Gryganskyi A."/>
            <person name="Culley D."/>
            <person name="Magnuson J.K."/>
            <person name="James T.Y."/>
            <person name="O'Malley M.A."/>
            <person name="Stajich J.E."/>
            <person name="Spatafora J.W."/>
            <person name="Visel A."/>
            <person name="Grigoriev I.V."/>
        </authorList>
    </citation>
    <scope>NUCLEOTIDE SEQUENCE [LARGE SCALE GENOMIC DNA]</scope>
    <source>
        <strain evidence="2 3">NRRL 3116</strain>
    </source>
</reference>
<evidence type="ECO:0000313" key="2">
    <source>
        <dbReference type="EMBL" id="ORZ19186.1"/>
    </source>
</evidence>
<evidence type="ECO:0000256" key="1">
    <source>
        <dbReference type="SAM" id="MobiDB-lite"/>
    </source>
</evidence>
<sequence>MKRQDVPSRRLSQSSTTVLNGNIRSNDITDIQELGGSIPQGGNETIDEASVFSFRRKKLANGGTKVGPASFYEQSPFLMIDKKKPAFTPKSRRIQQQPSPPTSADVTPVTHPSSTLKQCYSPVSSSSLLEHKLISTTIEEIQSGRGKGRKSDEQEWDLIWGGSWIVPSLKPITSTSTSASIATSLSSSGRKEPGSLKKASLDKRQQTIFEGCSGVKLQPTVTELPGIGFAISKLHLQQLHEHQQGTIYSQPARENTEMHLIAKIQISSFPIFLLAPGCTEPCRIFTSPESTVSAQYLMELFDQDDIDDMRARCREGGGMAMGQIGLLLRVVKKPGQSSKKKGMLSAASKQDENPFLLSTGNAGTSSPANSTAEVYEDPRLKLYQETTMFLVYGILDGNSDNNHGYVSETNVPTISFFAYPLVDQVNLSEQIFLNSRSLERLKQDTEAAQFSSADVELFRDNIKLGASIGADAEAYIQYEDPIVNSIMNGSENDDDTNEEDSGHVSHWSAFLDMNVDEDKSLRQEIEMLRALERSKTWTPYIVPLPQADRTLSAQTISLSSATAKDNLKERALTRTQTLNRMAFANKDVSSDTGHTLSRHRSMDSHVVGCKQTISNGMDIADQTAATTTMTATIPASTASSTKVSRTVSATKVIRKGLSRVKSPSRAPQQPLDVTTESLRRRLLGPGSIRTGLPSASFIPLTTSTKSIEAHNKATIKGLLAPVLSRINITTDHEDYKECAANLYRSVTFAMRKDITSRQYHLDELERLMDRHAALL</sequence>
<proteinExistence type="predicted"/>
<evidence type="ECO:0008006" key="4">
    <source>
        <dbReference type="Google" id="ProtNLM"/>
    </source>
</evidence>
<organism evidence="2 3">
    <name type="scientific">Lobosporangium transversale</name>
    <dbReference type="NCBI Taxonomy" id="64571"/>
    <lineage>
        <taxon>Eukaryota</taxon>
        <taxon>Fungi</taxon>
        <taxon>Fungi incertae sedis</taxon>
        <taxon>Mucoromycota</taxon>
        <taxon>Mortierellomycotina</taxon>
        <taxon>Mortierellomycetes</taxon>
        <taxon>Mortierellales</taxon>
        <taxon>Mortierellaceae</taxon>
        <taxon>Lobosporangium</taxon>
    </lineage>
</organism>
<evidence type="ECO:0000313" key="3">
    <source>
        <dbReference type="Proteomes" id="UP000193648"/>
    </source>
</evidence>
<dbReference type="AlphaFoldDB" id="A0A1Y2GQL2"/>
<gene>
    <name evidence="2" type="ORF">BCR41DRAFT_421369</name>
</gene>
<dbReference type="EMBL" id="MCFF01000014">
    <property type="protein sequence ID" value="ORZ19186.1"/>
    <property type="molecule type" value="Genomic_DNA"/>
</dbReference>
<feature type="region of interest" description="Disordered" evidence="1">
    <location>
        <begin position="87"/>
        <end position="113"/>
    </location>
</feature>